<dbReference type="EMBL" id="ATIB01000082">
    <property type="protein sequence ID" value="EQA98325.1"/>
    <property type="molecule type" value="Genomic_DNA"/>
</dbReference>
<gene>
    <name evidence="2" type="ORF">L485_18170</name>
</gene>
<dbReference type="AlphaFoldDB" id="T0G3V5"/>
<dbReference type="InterPro" id="IPR012337">
    <property type="entry name" value="RNaseH-like_sf"/>
</dbReference>
<comment type="caution">
    <text evidence="2">The sequence shown here is derived from an EMBL/GenBank/DDBJ whole genome shotgun (WGS) entry which is preliminary data.</text>
</comment>
<dbReference type="PANTHER" id="PTHR33627:SF1">
    <property type="entry name" value="TRANSPOSASE"/>
    <property type="match status" value="1"/>
</dbReference>
<dbReference type="InterPro" id="IPR039365">
    <property type="entry name" value="IS701-like"/>
</dbReference>
<evidence type="ECO:0000313" key="3">
    <source>
        <dbReference type="Proteomes" id="UP000015524"/>
    </source>
</evidence>
<evidence type="ECO:0000256" key="1">
    <source>
        <dbReference type="SAM" id="MobiDB-lite"/>
    </source>
</evidence>
<name>T0G3V5_9SPHN</name>
<keyword evidence="3" id="KW-1185">Reference proteome</keyword>
<organism evidence="2 3">
    <name type="scientific">Sphingobium baderi LL03</name>
    <dbReference type="NCBI Taxonomy" id="1114964"/>
    <lineage>
        <taxon>Bacteria</taxon>
        <taxon>Pseudomonadati</taxon>
        <taxon>Pseudomonadota</taxon>
        <taxon>Alphaproteobacteria</taxon>
        <taxon>Sphingomonadales</taxon>
        <taxon>Sphingomonadaceae</taxon>
        <taxon>Sphingobium</taxon>
    </lineage>
</organism>
<dbReference type="PATRIC" id="fig|1114964.3.peg.3573"/>
<dbReference type="SUPFAM" id="SSF53098">
    <property type="entry name" value="Ribonuclease H-like"/>
    <property type="match status" value="1"/>
</dbReference>
<proteinExistence type="predicted"/>
<accession>T0G3V5</accession>
<sequence length="95" mass="10571">MLAATIKARWICEQAHQQLKEELGLDHFEGRSWVGLHRHALMTMIAYAFLQARRLKAAGRKKKSRGAAATTEHASYPTGDLEHLHKASATSVPPL</sequence>
<evidence type="ECO:0000313" key="2">
    <source>
        <dbReference type="EMBL" id="EQA98325.1"/>
    </source>
</evidence>
<dbReference type="eggNOG" id="COG5659">
    <property type="taxonomic scope" value="Bacteria"/>
</dbReference>
<protein>
    <submittedName>
        <fullName evidence="2">Uncharacterized protein</fullName>
    </submittedName>
</protein>
<feature type="region of interest" description="Disordered" evidence="1">
    <location>
        <begin position="60"/>
        <end position="95"/>
    </location>
</feature>
<reference evidence="2 3" key="1">
    <citation type="journal article" date="2013" name="Genome Announc.">
        <title>Draft Genome Sequence of a Hexachlorocyclohexane-Degrading Bacterium, Sphingobium baderi Strain LL03T.</title>
        <authorList>
            <person name="Kaur J."/>
            <person name="Verma H."/>
            <person name="Tripathi C."/>
            <person name="Khurana J.P."/>
            <person name="Lal R."/>
        </authorList>
    </citation>
    <scope>NUCLEOTIDE SEQUENCE [LARGE SCALE GENOMIC DNA]</scope>
    <source>
        <strain evidence="2 3">LL03</strain>
    </source>
</reference>
<dbReference type="PANTHER" id="PTHR33627">
    <property type="entry name" value="TRANSPOSASE"/>
    <property type="match status" value="1"/>
</dbReference>
<dbReference type="Proteomes" id="UP000015524">
    <property type="component" value="Unassembled WGS sequence"/>
</dbReference>